<dbReference type="AlphaFoldDB" id="A0A0J6WIG5"/>
<accession>A0A0J6WIG5</accession>
<evidence type="ECO:0000313" key="4">
    <source>
        <dbReference type="Proteomes" id="UP000036176"/>
    </source>
</evidence>
<proteinExistence type="predicted"/>
<dbReference type="Pfam" id="PF13577">
    <property type="entry name" value="SnoaL_4"/>
    <property type="match status" value="1"/>
</dbReference>
<sequence length="177" mass="19248">MTDPMVQEMLDEFALGKLVHRYSRAVDRGDAAALRGLYHPDATDAHGGFSAGSAADLVTQIMAARPYLRSMQHHVTTMNFAVEGDVAEGEIYMLATHTLDAGDHDVDVVVGGRYLDRYEKRDGEWRFTARSIVTDWARVSDPSATDLSHPITRGTATGSPGPDDPSHRFFSLLSGGA</sequence>
<reference evidence="3 4" key="1">
    <citation type="journal article" date="2015" name="Genome Biol. Evol.">
        <title>Characterization of Three Mycobacterium spp. with Potential Use in Bioremediation by Genome Sequencing and Comparative Genomics.</title>
        <authorList>
            <person name="Das S."/>
            <person name="Pettersson B.M."/>
            <person name="Behra P.R."/>
            <person name="Ramesh M."/>
            <person name="Dasgupta S."/>
            <person name="Bhattacharya A."/>
            <person name="Kirsebom L.A."/>
        </authorList>
    </citation>
    <scope>NUCLEOTIDE SEQUENCE [LARGE SCALE GENOMIC DNA]</scope>
    <source>
        <strain evidence="3 4">DSM 44219</strain>
    </source>
</reference>
<evidence type="ECO:0000313" key="3">
    <source>
        <dbReference type="EMBL" id="KMO83065.1"/>
    </source>
</evidence>
<organism evidence="3 4">
    <name type="scientific">Mycolicibacterium chubuense</name>
    <name type="common">Mycobacterium chubuense</name>
    <dbReference type="NCBI Taxonomy" id="1800"/>
    <lineage>
        <taxon>Bacteria</taxon>
        <taxon>Bacillati</taxon>
        <taxon>Actinomycetota</taxon>
        <taxon>Actinomycetes</taxon>
        <taxon>Mycobacteriales</taxon>
        <taxon>Mycobacteriaceae</taxon>
        <taxon>Mycolicibacterium</taxon>
    </lineage>
</organism>
<evidence type="ECO:0000256" key="1">
    <source>
        <dbReference type="SAM" id="MobiDB-lite"/>
    </source>
</evidence>
<dbReference type="PATRIC" id="fig|1800.3.peg.1330"/>
<gene>
    <name evidence="3" type="ORF">MCHUDSM44219_01322</name>
</gene>
<dbReference type="Gene3D" id="3.10.450.50">
    <property type="match status" value="1"/>
</dbReference>
<feature type="region of interest" description="Disordered" evidence="1">
    <location>
        <begin position="142"/>
        <end position="166"/>
    </location>
</feature>
<protein>
    <recommendedName>
        <fullName evidence="2">SnoaL-like domain-containing protein</fullName>
    </recommendedName>
</protein>
<keyword evidence="4" id="KW-1185">Reference proteome</keyword>
<dbReference type="InterPro" id="IPR037401">
    <property type="entry name" value="SnoaL-like"/>
</dbReference>
<dbReference type="EMBL" id="JYNX01000025">
    <property type="protein sequence ID" value="KMO83065.1"/>
    <property type="molecule type" value="Genomic_DNA"/>
</dbReference>
<name>A0A0J6WIG5_MYCCU</name>
<dbReference type="OrthoDB" id="1492465at2"/>
<comment type="caution">
    <text evidence="3">The sequence shown here is derived from an EMBL/GenBank/DDBJ whole genome shotgun (WGS) entry which is preliminary data.</text>
</comment>
<dbReference type="SUPFAM" id="SSF54427">
    <property type="entry name" value="NTF2-like"/>
    <property type="match status" value="1"/>
</dbReference>
<dbReference type="CDD" id="cd00531">
    <property type="entry name" value="NTF2_like"/>
    <property type="match status" value="1"/>
</dbReference>
<dbReference type="InterPro" id="IPR032710">
    <property type="entry name" value="NTF2-like_dom_sf"/>
</dbReference>
<dbReference type="Proteomes" id="UP000036176">
    <property type="component" value="Unassembled WGS sequence"/>
</dbReference>
<evidence type="ECO:0000259" key="2">
    <source>
        <dbReference type="Pfam" id="PF13577"/>
    </source>
</evidence>
<feature type="domain" description="SnoaL-like" evidence="2">
    <location>
        <begin position="8"/>
        <end position="130"/>
    </location>
</feature>